<dbReference type="AlphaFoldDB" id="A0A7V8RTX1"/>
<evidence type="ECO:0000313" key="2">
    <source>
        <dbReference type="EMBL" id="KPG02306.1"/>
    </source>
</evidence>
<proteinExistence type="predicted"/>
<reference evidence="4 5" key="1">
    <citation type="submission" date="2015-09" db="EMBL/GenBank/DDBJ databases">
        <title>Genome Sequences of Mycobacterium immunogenum Isolates, Recuperated from a Chloraminated Drinking Water Distribution System Simulator Subjected to Episodes of Nitrification.</title>
        <authorList>
            <person name="Gomez-Alvarez V."/>
            <person name="Revetta R.P."/>
        </authorList>
    </citation>
    <scope>NUCLEOTIDE SEQUENCE [LARGE SCALE GENOMIC DNA]</scope>
    <source>
        <strain evidence="2 4">H008</strain>
        <strain evidence="3 5">H076</strain>
    </source>
</reference>
<keyword evidence="1" id="KW-0732">Signal</keyword>
<name>A0A7V8RTX1_9MYCO</name>
<dbReference type="Proteomes" id="UP000037843">
    <property type="component" value="Unassembled WGS sequence"/>
</dbReference>
<dbReference type="KEGG" id="miz:BAB75_19950"/>
<comment type="caution">
    <text evidence="2">The sequence shown here is derived from an EMBL/GenBank/DDBJ whole genome shotgun (WGS) entry which is preliminary data.</text>
</comment>
<dbReference type="GeneID" id="45766135"/>
<feature type="signal peptide" evidence="1">
    <location>
        <begin position="1"/>
        <end position="26"/>
    </location>
</feature>
<dbReference type="EMBL" id="LJFO01000034">
    <property type="protein sequence ID" value="KPG02306.1"/>
    <property type="molecule type" value="Genomic_DNA"/>
</dbReference>
<evidence type="ECO:0000313" key="4">
    <source>
        <dbReference type="Proteomes" id="UP000037843"/>
    </source>
</evidence>
<evidence type="ECO:0000313" key="3">
    <source>
        <dbReference type="EMBL" id="KPG19731.1"/>
    </source>
</evidence>
<organism evidence="2 4">
    <name type="scientific">Mycobacteroides immunogenum</name>
    <dbReference type="NCBI Taxonomy" id="83262"/>
    <lineage>
        <taxon>Bacteria</taxon>
        <taxon>Bacillati</taxon>
        <taxon>Actinomycetota</taxon>
        <taxon>Actinomycetes</taxon>
        <taxon>Mycobacteriales</taxon>
        <taxon>Mycobacteriaceae</taxon>
        <taxon>Mycobacteroides</taxon>
    </lineage>
</organism>
<gene>
    <name evidence="2" type="ORF">AN908_28150</name>
    <name evidence="3" type="ORF">AN912_30270</name>
</gene>
<dbReference type="Proteomes" id="UP000037962">
    <property type="component" value="Unassembled WGS sequence"/>
</dbReference>
<dbReference type="OrthoDB" id="4762627at2"/>
<accession>A0A7V8RTX1</accession>
<sequence length="149" mass="15759">MIKHAGTTFLVATAALSIALAPIATADTQMSGHYTETTTNRESGQTITNHWFFTPCGDGCATVQLCDNAKRENCESAKAQLSDGRWKMDVSDIDVGCPDGSVIPKAARFHYEWNPSSLAGTGEGTREGPGCPVGITPIAATTDIQLKLV</sequence>
<evidence type="ECO:0000256" key="1">
    <source>
        <dbReference type="SAM" id="SignalP"/>
    </source>
</evidence>
<feature type="chain" id="PRO_5030533949" description="Secreted protein" evidence="1">
    <location>
        <begin position="27"/>
        <end position="149"/>
    </location>
</feature>
<protein>
    <recommendedName>
        <fullName evidence="6">Secreted protein</fullName>
    </recommendedName>
</protein>
<keyword evidence="5" id="KW-1185">Reference proteome</keyword>
<evidence type="ECO:0000313" key="5">
    <source>
        <dbReference type="Proteomes" id="UP000037962"/>
    </source>
</evidence>
<dbReference type="RefSeq" id="WP_043080562.1">
    <property type="nucleotide sequence ID" value="NZ_CP011530.1"/>
</dbReference>
<evidence type="ECO:0008006" key="6">
    <source>
        <dbReference type="Google" id="ProtNLM"/>
    </source>
</evidence>
<dbReference type="EMBL" id="LJFS01000084">
    <property type="protein sequence ID" value="KPG19731.1"/>
    <property type="molecule type" value="Genomic_DNA"/>
</dbReference>